<dbReference type="EMBL" id="UINC01054332">
    <property type="protein sequence ID" value="SVB71904.1"/>
    <property type="molecule type" value="Genomic_DNA"/>
</dbReference>
<organism evidence="1">
    <name type="scientific">marine metagenome</name>
    <dbReference type="NCBI Taxonomy" id="408172"/>
    <lineage>
        <taxon>unclassified sequences</taxon>
        <taxon>metagenomes</taxon>
        <taxon>ecological metagenomes</taxon>
    </lineage>
</organism>
<protein>
    <submittedName>
        <fullName evidence="1">Uncharacterized protein</fullName>
    </submittedName>
</protein>
<evidence type="ECO:0000313" key="1">
    <source>
        <dbReference type="EMBL" id="SVB71904.1"/>
    </source>
</evidence>
<accession>A0A382GB94</accession>
<dbReference type="AlphaFoldDB" id="A0A382GB94"/>
<reference evidence="1" key="1">
    <citation type="submission" date="2018-05" db="EMBL/GenBank/DDBJ databases">
        <authorList>
            <person name="Lanie J.A."/>
            <person name="Ng W.-L."/>
            <person name="Kazmierczak K.M."/>
            <person name="Andrzejewski T.M."/>
            <person name="Davidsen T.M."/>
            <person name="Wayne K.J."/>
            <person name="Tettelin H."/>
            <person name="Glass J.I."/>
            <person name="Rusch D."/>
            <person name="Podicherti R."/>
            <person name="Tsui H.-C.T."/>
            <person name="Winkler M.E."/>
        </authorList>
    </citation>
    <scope>NUCLEOTIDE SEQUENCE</scope>
</reference>
<gene>
    <name evidence="1" type="ORF">METZ01_LOCUS224758</name>
</gene>
<sequence>MKKLNYAFATVILVLSALLFSGQAERRDLQIIYPEQ</sequence>
<feature type="non-terminal residue" evidence="1">
    <location>
        <position position="36"/>
    </location>
</feature>
<name>A0A382GB94_9ZZZZ</name>
<proteinExistence type="predicted"/>